<keyword evidence="2" id="KW-1185">Reference proteome</keyword>
<evidence type="ECO:0000313" key="2">
    <source>
        <dbReference type="Proteomes" id="UP000784294"/>
    </source>
</evidence>
<proteinExistence type="predicted"/>
<name>A0A448X580_9PLAT</name>
<protein>
    <submittedName>
        <fullName evidence="1">Uncharacterized protein</fullName>
    </submittedName>
</protein>
<accession>A0A448X580</accession>
<dbReference type="AlphaFoldDB" id="A0A448X580"/>
<sequence length="74" mass="8253">MHVKAQPSSLNTTILPTANPCGKHTIDMGIEVNRKILRSPCRMSSLDAYLHQHHFYSISFAPSPLQLDPSPPTR</sequence>
<reference evidence="1" key="1">
    <citation type="submission" date="2018-11" db="EMBL/GenBank/DDBJ databases">
        <authorList>
            <consortium name="Pathogen Informatics"/>
        </authorList>
    </citation>
    <scope>NUCLEOTIDE SEQUENCE</scope>
</reference>
<dbReference type="EMBL" id="CAAALY010094581">
    <property type="protein sequence ID" value="VEL28370.1"/>
    <property type="molecule type" value="Genomic_DNA"/>
</dbReference>
<dbReference type="Proteomes" id="UP000784294">
    <property type="component" value="Unassembled WGS sequence"/>
</dbReference>
<comment type="caution">
    <text evidence="1">The sequence shown here is derived from an EMBL/GenBank/DDBJ whole genome shotgun (WGS) entry which is preliminary data.</text>
</comment>
<gene>
    <name evidence="1" type="ORF">PXEA_LOCUS21810</name>
</gene>
<evidence type="ECO:0000313" key="1">
    <source>
        <dbReference type="EMBL" id="VEL28370.1"/>
    </source>
</evidence>
<organism evidence="1 2">
    <name type="scientific">Protopolystoma xenopodis</name>
    <dbReference type="NCBI Taxonomy" id="117903"/>
    <lineage>
        <taxon>Eukaryota</taxon>
        <taxon>Metazoa</taxon>
        <taxon>Spiralia</taxon>
        <taxon>Lophotrochozoa</taxon>
        <taxon>Platyhelminthes</taxon>
        <taxon>Monogenea</taxon>
        <taxon>Polyopisthocotylea</taxon>
        <taxon>Polystomatidea</taxon>
        <taxon>Polystomatidae</taxon>
        <taxon>Protopolystoma</taxon>
    </lineage>
</organism>